<sequence length="345" mass="36822">MNFRFLLAGVLACVLLLSGPATTAQTPLGQPSLEESKVQIWCATVRFVYDDAGRPNLKSTVQCSGADLSALAASIRPDSLRVYSLLYAPIEEKSNIYQGKKDNPARLQALTQAIIKKLQSSPARRRDPARLQRLAALQKALTDYAVSGTPLGDVAAAMTPEAPDTTAGTGFAAPGPAEAAEAQAAAARDAAQPAARNQNPETTESLLNRFAAPLALILGILSLVLYVMLRVTLGQWRRQQRRETLTATHAAAAAKTAAEQANAAITDSAARVKRAEALVLAASEDRPATPAPLPDHLTPAQRLEVERLVSQRMDEELRWLRAQLPELVAAAVKEQGEEGSSNLPE</sequence>
<keyword evidence="3" id="KW-0732">Signal</keyword>
<keyword evidence="2" id="KW-0812">Transmembrane</keyword>
<evidence type="ECO:0000256" key="2">
    <source>
        <dbReference type="SAM" id="Phobius"/>
    </source>
</evidence>
<evidence type="ECO:0000256" key="3">
    <source>
        <dbReference type="SAM" id="SignalP"/>
    </source>
</evidence>
<name>A0ABP8IE96_9BACT</name>
<organism evidence="4 5">
    <name type="scientific">Hymenobacter saemangeumensis</name>
    <dbReference type="NCBI Taxonomy" id="1084522"/>
    <lineage>
        <taxon>Bacteria</taxon>
        <taxon>Pseudomonadati</taxon>
        <taxon>Bacteroidota</taxon>
        <taxon>Cytophagia</taxon>
        <taxon>Cytophagales</taxon>
        <taxon>Hymenobacteraceae</taxon>
        <taxon>Hymenobacter</taxon>
    </lineage>
</organism>
<keyword evidence="2" id="KW-1133">Transmembrane helix</keyword>
<feature type="region of interest" description="Disordered" evidence="1">
    <location>
        <begin position="160"/>
        <end position="200"/>
    </location>
</feature>
<keyword evidence="5" id="KW-1185">Reference proteome</keyword>
<feature type="compositionally biased region" description="Low complexity" evidence="1">
    <location>
        <begin position="162"/>
        <end position="196"/>
    </location>
</feature>
<gene>
    <name evidence="4" type="ORF">GCM10023185_20800</name>
</gene>
<feature type="transmembrane region" description="Helical" evidence="2">
    <location>
        <begin position="210"/>
        <end position="233"/>
    </location>
</feature>
<dbReference type="Proteomes" id="UP001501153">
    <property type="component" value="Unassembled WGS sequence"/>
</dbReference>
<reference evidence="5" key="1">
    <citation type="journal article" date="2019" name="Int. J. Syst. Evol. Microbiol.">
        <title>The Global Catalogue of Microorganisms (GCM) 10K type strain sequencing project: providing services to taxonomists for standard genome sequencing and annotation.</title>
        <authorList>
            <consortium name="The Broad Institute Genomics Platform"/>
            <consortium name="The Broad Institute Genome Sequencing Center for Infectious Disease"/>
            <person name="Wu L."/>
            <person name="Ma J."/>
        </authorList>
    </citation>
    <scope>NUCLEOTIDE SEQUENCE [LARGE SCALE GENOMIC DNA]</scope>
    <source>
        <strain evidence="5">JCM 17923</strain>
    </source>
</reference>
<protein>
    <submittedName>
        <fullName evidence="4">Uncharacterized protein</fullName>
    </submittedName>
</protein>
<evidence type="ECO:0000256" key="1">
    <source>
        <dbReference type="SAM" id="MobiDB-lite"/>
    </source>
</evidence>
<dbReference type="EMBL" id="BAABGZ010000020">
    <property type="protein sequence ID" value="GAA4356725.1"/>
    <property type="molecule type" value="Genomic_DNA"/>
</dbReference>
<evidence type="ECO:0000313" key="4">
    <source>
        <dbReference type="EMBL" id="GAA4356725.1"/>
    </source>
</evidence>
<evidence type="ECO:0000313" key="5">
    <source>
        <dbReference type="Proteomes" id="UP001501153"/>
    </source>
</evidence>
<feature type="signal peptide" evidence="3">
    <location>
        <begin position="1"/>
        <end position="23"/>
    </location>
</feature>
<keyword evidence="2" id="KW-0472">Membrane</keyword>
<dbReference type="RefSeq" id="WP_345235968.1">
    <property type="nucleotide sequence ID" value="NZ_BAABGZ010000020.1"/>
</dbReference>
<comment type="caution">
    <text evidence="4">The sequence shown here is derived from an EMBL/GenBank/DDBJ whole genome shotgun (WGS) entry which is preliminary data.</text>
</comment>
<feature type="chain" id="PRO_5045195850" evidence="3">
    <location>
        <begin position="24"/>
        <end position="345"/>
    </location>
</feature>
<proteinExistence type="predicted"/>
<accession>A0ABP8IE96</accession>